<proteinExistence type="predicted"/>
<dbReference type="SMART" id="SM00411">
    <property type="entry name" value="BHL"/>
    <property type="match status" value="1"/>
</dbReference>
<dbReference type="InterPro" id="IPR010992">
    <property type="entry name" value="IHF-like_DNA-bd_dom_sf"/>
</dbReference>
<organism evidence="2">
    <name type="scientific">termite gut metagenome</name>
    <dbReference type="NCBI Taxonomy" id="433724"/>
    <lineage>
        <taxon>unclassified sequences</taxon>
        <taxon>metagenomes</taxon>
        <taxon>organismal metagenomes</taxon>
    </lineage>
</organism>
<evidence type="ECO:0000256" key="1">
    <source>
        <dbReference type="ARBA" id="ARBA00023125"/>
    </source>
</evidence>
<evidence type="ECO:0000313" key="2">
    <source>
        <dbReference type="EMBL" id="KAA6349535.1"/>
    </source>
</evidence>
<dbReference type="GO" id="GO:0030527">
    <property type="term" value="F:structural constituent of chromatin"/>
    <property type="evidence" value="ECO:0007669"/>
    <property type="project" value="InterPro"/>
</dbReference>
<dbReference type="Pfam" id="PF00216">
    <property type="entry name" value="Bac_DNA_binding"/>
    <property type="match status" value="1"/>
</dbReference>
<keyword evidence="1 2" id="KW-0238">DNA-binding</keyword>
<dbReference type="SUPFAM" id="SSF47729">
    <property type="entry name" value="IHF-like DNA-binding proteins"/>
    <property type="match status" value="1"/>
</dbReference>
<dbReference type="GO" id="GO:0005829">
    <property type="term" value="C:cytosol"/>
    <property type="evidence" value="ECO:0007669"/>
    <property type="project" value="TreeGrafter"/>
</dbReference>
<name>A0A5J4SWF0_9ZZZZ</name>
<dbReference type="EMBL" id="SNRY01000045">
    <property type="protein sequence ID" value="KAA6349535.1"/>
    <property type="molecule type" value="Genomic_DNA"/>
</dbReference>
<dbReference type="CDD" id="cd13832">
    <property type="entry name" value="IHF"/>
    <property type="match status" value="1"/>
</dbReference>
<reference evidence="2" key="1">
    <citation type="submission" date="2019-03" db="EMBL/GenBank/DDBJ databases">
        <title>Single cell metagenomics reveals metabolic interactions within the superorganism composed of flagellate Streblomastix strix and complex community of Bacteroidetes bacteria on its surface.</title>
        <authorList>
            <person name="Treitli S.C."/>
            <person name="Kolisko M."/>
            <person name="Husnik F."/>
            <person name="Keeling P."/>
            <person name="Hampl V."/>
        </authorList>
    </citation>
    <scope>NUCLEOTIDE SEQUENCE</scope>
    <source>
        <strain evidence="2">STM</strain>
    </source>
</reference>
<dbReference type="PANTHER" id="PTHR33175">
    <property type="entry name" value="DNA-BINDING PROTEIN HU"/>
    <property type="match status" value="1"/>
</dbReference>
<sequence length="90" mass="10369">MNNKEYILELSKRSGYSIQETTELVASLFADITQHLQNEKAIAIQHFGSFEVKEKAERISINPITKKRMLTPPKLVLTYKPSTSLKEKFK</sequence>
<dbReference type="Gene3D" id="4.10.520.10">
    <property type="entry name" value="IHF-like DNA-binding proteins"/>
    <property type="match status" value="1"/>
</dbReference>
<dbReference type="GO" id="GO:0003677">
    <property type="term" value="F:DNA binding"/>
    <property type="evidence" value="ECO:0007669"/>
    <property type="project" value="UniProtKB-KW"/>
</dbReference>
<dbReference type="InterPro" id="IPR000119">
    <property type="entry name" value="Hist_DNA-bd"/>
</dbReference>
<dbReference type="AlphaFoldDB" id="A0A5J4SWF0"/>
<protein>
    <submittedName>
        <fullName evidence="2">DNA-binding protein HU</fullName>
    </submittedName>
</protein>
<accession>A0A5J4SWF0</accession>
<gene>
    <name evidence="2" type="ORF">EZS27_003046</name>
</gene>
<comment type="caution">
    <text evidence="2">The sequence shown here is derived from an EMBL/GenBank/DDBJ whole genome shotgun (WGS) entry which is preliminary data.</text>
</comment>
<dbReference type="PANTHER" id="PTHR33175:SF3">
    <property type="entry name" value="DNA-BINDING PROTEIN HU-BETA"/>
    <property type="match status" value="1"/>
</dbReference>